<feature type="domain" description="NADH:quinone oxidoreductase/Mrp antiporter transmembrane" evidence="8">
    <location>
        <begin position="122"/>
        <end position="411"/>
    </location>
</feature>
<reference evidence="10" key="1">
    <citation type="journal article" date="2019" name="Int. J. Syst. Evol. Microbiol.">
        <title>The Global Catalogue of Microorganisms (GCM) 10K type strain sequencing project: providing services to taxonomists for standard genome sequencing and annotation.</title>
        <authorList>
            <consortium name="The Broad Institute Genomics Platform"/>
            <consortium name="The Broad Institute Genome Sequencing Center for Infectious Disease"/>
            <person name="Wu L."/>
            <person name="Ma J."/>
        </authorList>
    </citation>
    <scope>NUCLEOTIDE SEQUENCE [LARGE SCALE GENOMIC DNA]</scope>
    <source>
        <strain evidence="10">JCM 17919</strain>
    </source>
</reference>
<sequence length="491" mass="53583">MIALLLFLIPLIGGLVAFFLKEGNAARGWSLLVALATMALSIAGMKMINDPSAASFSQEWMGSLGSSFALSLDGLSGLLCLLTGIAYPIILLATWRSTYRKPGNFFGLMLLAQAGLMGVFLAKDALLFYFFWELALIPVYFLCSGWGGERRIPVTFKFFIYTFTASVLMLIGLLYLYLHTPDRSFSLESFYALRLTNDNQSFVFWLLFVAFAVKMPVFPFHTWQPDTYEQSPTAATMVLSGLMVKMGVFGLLRWVMPVVPTAAYMWGDTVTSMAVIGILYASFIALQQDDLKRLVAYSSIAHIGIIAAAIFSGTRSGNEGAVIQMFSHGVNIIGLWIVVELIERQFGTRRMSQLGGIAQQAPGLTIMLVIVSFANISLPLTNAFPGEFLMFNGIWNTVGSKFSALFTVLAGLSIILGAAYTLNMLQKVLFGASNERTAAGYRIRPVETLSLVLVVGLILAFGVYPQPLLDSASGFVDGLLKQANFSNLATK</sequence>
<keyword evidence="3 6" id="KW-0812">Transmembrane</keyword>
<feature type="transmembrane region" description="Helical" evidence="7">
    <location>
        <begin position="363"/>
        <end position="384"/>
    </location>
</feature>
<evidence type="ECO:0000256" key="4">
    <source>
        <dbReference type="ARBA" id="ARBA00022989"/>
    </source>
</evidence>
<evidence type="ECO:0000256" key="6">
    <source>
        <dbReference type="RuleBase" id="RU000320"/>
    </source>
</evidence>
<feature type="transmembrane region" description="Helical" evidence="7">
    <location>
        <begin position="105"/>
        <end position="122"/>
    </location>
</feature>
<evidence type="ECO:0000259" key="8">
    <source>
        <dbReference type="Pfam" id="PF00361"/>
    </source>
</evidence>
<comment type="subcellular location">
    <subcellularLocation>
        <location evidence="1">Endomembrane system</location>
        <topology evidence="1">Multi-pass membrane protein</topology>
    </subcellularLocation>
    <subcellularLocation>
        <location evidence="6">Membrane</location>
        <topology evidence="6">Multi-pass membrane protein</topology>
    </subcellularLocation>
</comment>
<evidence type="ECO:0000256" key="3">
    <source>
        <dbReference type="ARBA" id="ARBA00022692"/>
    </source>
</evidence>
<accession>A0ABP8HAP0</accession>
<feature type="transmembrane region" description="Helical" evidence="7">
    <location>
        <begin position="262"/>
        <end position="282"/>
    </location>
</feature>
<dbReference type="Proteomes" id="UP001501725">
    <property type="component" value="Unassembled WGS sequence"/>
</dbReference>
<feature type="transmembrane region" description="Helical" evidence="7">
    <location>
        <begin position="158"/>
        <end position="178"/>
    </location>
</feature>
<proteinExistence type="inferred from homology"/>
<name>A0ABP8HAP0_9BACT</name>
<dbReference type="InterPro" id="IPR003918">
    <property type="entry name" value="NADH_UbQ_OxRdtase"/>
</dbReference>
<protein>
    <submittedName>
        <fullName evidence="9">NADH-quinone oxidoreductase subunit M</fullName>
    </submittedName>
</protein>
<feature type="transmembrane region" description="Helical" evidence="7">
    <location>
        <begin position="235"/>
        <end position="256"/>
    </location>
</feature>
<dbReference type="PANTHER" id="PTHR43507">
    <property type="entry name" value="NADH-UBIQUINONE OXIDOREDUCTASE CHAIN 4"/>
    <property type="match status" value="1"/>
</dbReference>
<dbReference type="PRINTS" id="PR01437">
    <property type="entry name" value="NUOXDRDTASE4"/>
</dbReference>
<dbReference type="NCBIfam" id="TIGR01972">
    <property type="entry name" value="NDH_I_M"/>
    <property type="match status" value="1"/>
</dbReference>
<dbReference type="EMBL" id="BAABGY010000009">
    <property type="protein sequence ID" value="GAA4336642.1"/>
    <property type="molecule type" value="Genomic_DNA"/>
</dbReference>
<evidence type="ECO:0000256" key="1">
    <source>
        <dbReference type="ARBA" id="ARBA00004127"/>
    </source>
</evidence>
<feature type="transmembrane region" description="Helical" evidence="7">
    <location>
        <begin position="202"/>
        <end position="223"/>
    </location>
</feature>
<feature type="transmembrane region" description="Helical" evidence="7">
    <location>
        <begin position="128"/>
        <end position="146"/>
    </location>
</feature>
<feature type="transmembrane region" description="Helical" evidence="7">
    <location>
        <begin position="74"/>
        <end position="93"/>
    </location>
</feature>
<comment type="caution">
    <text evidence="9">The sequence shown here is derived from an EMBL/GenBank/DDBJ whole genome shotgun (WGS) entry which is preliminary data.</text>
</comment>
<evidence type="ECO:0000256" key="5">
    <source>
        <dbReference type="ARBA" id="ARBA00023136"/>
    </source>
</evidence>
<dbReference type="PANTHER" id="PTHR43507:SF1">
    <property type="entry name" value="NADH-UBIQUINONE OXIDOREDUCTASE CHAIN 4"/>
    <property type="match status" value="1"/>
</dbReference>
<gene>
    <name evidence="9" type="ORF">GCM10023184_32020</name>
</gene>
<keyword evidence="10" id="KW-1185">Reference proteome</keyword>
<keyword evidence="5 7" id="KW-0472">Membrane</keyword>
<feature type="transmembrane region" description="Helical" evidence="7">
    <location>
        <begin position="404"/>
        <end position="425"/>
    </location>
</feature>
<dbReference type="InterPro" id="IPR010227">
    <property type="entry name" value="NADH_Q_OxRdtase_chainM/4"/>
</dbReference>
<evidence type="ECO:0000313" key="10">
    <source>
        <dbReference type="Proteomes" id="UP001501725"/>
    </source>
</evidence>
<comment type="similarity">
    <text evidence="2">Belongs to the complex I subunit 4 family.</text>
</comment>
<evidence type="ECO:0000256" key="7">
    <source>
        <dbReference type="SAM" id="Phobius"/>
    </source>
</evidence>
<feature type="transmembrane region" description="Helical" evidence="7">
    <location>
        <begin position="325"/>
        <end position="342"/>
    </location>
</feature>
<evidence type="ECO:0000313" key="9">
    <source>
        <dbReference type="EMBL" id="GAA4336642.1"/>
    </source>
</evidence>
<evidence type="ECO:0000256" key="2">
    <source>
        <dbReference type="ARBA" id="ARBA00009025"/>
    </source>
</evidence>
<feature type="transmembrane region" description="Helical" evidence="7">
    <location>
        <begin position="446"/>
        <end position="464"/>
    </location>
</feature>
<feature type="transmembrane region" description="Helical" evidence="7">
    <location>
        <begin position="294"/>
        <end position="313"/>
    </location>
</feature>
<keyword evidence="4 7" id="KW-1133">Transmembrane helix</keyword>
<dbReference type="Pfam" id="PF00361">
    <property type="entry name" value="Proton_antipo_M"/>
    <property type="match status" value="1"/>
</dbReference>
<dbReference type="InterPro" id="IPR001750">
    <property type="entry name" value="ND/Mrp_TM"/>
</dbReference>
<dbReference type="RefSeq" id="WP_345256768.1">
    <property type="nucleotide sequence ID" value="NZ_BAABGY010000009.1"/>
</dbReference>
<organism evidence="9 10">
    <name type="scientific">Flaviaesturariibacter amylovorans</name>
    <dbReference type="NCBI Taxonomy" id="1084520"/>
    <lineage>
        <taxon>Bacteria</taxon>
        <taxon>Pseudomonadati</taxon>
        <taxon>Bacteroidota</taxon>
        <taxon>Chitinophagia</taxon>
        <taxon>Chitinophagales</taxon>
        <taxon>Chitinophagaceae</taxon>
        <taxon>Flaviaestuariibacter</taxon>
    </lineage>
</organism>